<sequence length="288" mass="32100">MSARLIRVDGRPALRFERDFAASPVRVWRAVSEPDRLDHWFPAAVEIDGDVLRFTFPDSAPEVVTSGAVLEFTPPEVFAFRWNTDVLRFEVAAHGSGTRLVFTNTFEHERTAARTAAGWDSCLRALTARLDGSTVPPVTGWREPVERYVREFGLDRGHATGNEVRFVRDLMWQPVDAAWRVFHDEVGVATPQVPLGTVVARTAHVLVDEGPTGRVRREVRHDPDHGTWVALTHTVAEPGFVPTALASWHVQLDRLFAAAAGGPVPPWPADRFAALLADYTRRESSRAR</sequence>
<comment type="caution">
    <text evidence="3">The sequence shown here is derived from an EMBL/GenBank/DDBJ whole genome shotgun (WGS) entry which is preliminary data.</text>
</comment>
<dbReference type="Proteomes" id="UP000542674">
    <property type="component" value="Unassembled WGS sequence"/>
</dbReference>
<proteinExistence type="inferred from homology"/>
<organism evidence="3 4">
    <name type="scientific">Saccharothrix violaceirubra</name>
    <dbReference type="NCBI Taxonomy" id="413306"/>
    <lineage>
        <taxon>Bacteria</taxon>
        <taxon>Bacillati</taxon>
        <taxon>Actinomycetota</taxon>
        <taxon>Actinomycetes</taxon>
        <taxon>Pseudonocardiales</taxon>
        <taxon>Pseudonocardiaceae</taxon>
        <taxon>Saccharothrix</taxon>
    </lineage>
</organism>
<dbReference type="Pfam" id="PF08327">
    <property type="entry name" value="AHSA1"/>
    <property type="match status" value="1"/>
</dbReference>
<dbReference type="RefSeq" id="WP_184667284.1">
    <property type="nucleotide sequence ID" value="NZ_BAABAI010000027.1"/>
</dbReference>
<protein>
    <submittedName>
        <fullName evidence="3">Uncharacterized protein YndB with AHSA1/START domain</fullName>
    </submittedName>
</protein>
<dbReference type="EMBL" id="JACHJS010000001">
    <property type="protein sequence ID" value="MBB4964338.1"/>
    <property type="molecule type" value="Genomic_DNA"/>
</dbReference>
<reference evidence="3 4" key="1">
    <citation type="submission" date="2020-08" db="EMBL/GenBank/DDBJ databases">
        <title>Sequencing the genomes of 1000 actinobacteria strains.</title>
        <authorList>
            <person name="Klenk H.-P."/>
        </authorList>
    </citation>
    <scope>NUCLEOTIDE SEQUENCE [LARGE SCALE GENOMIC DNA]</scope>
    <source>
        <strain evidence="3 4">DSM 45084</strain>
    </source>
</reference>
<gene>
    <name evidence="3" type="ORF">F4559_001697</name>
</gene>
<keyword evidence="4" id="KW-1185">Reference proteome</keyword>
<dbReference type="Gene3D" id="3.30.530.20">
    <property type="match status" value="2"/>
</dbReference>
<dbReference type="AlphaFoldDB" id="A0A7W7WVA6"/>
<feature type="domain" description="Activator of Hsp90 ATPase homologue 1/2-like C-terminal" evidence="2">
    <location>
        <begin position="22"/>
        <end position="130"/>
    </location>
</feature>
<evidence type="ECO:0000313" key="3">
    <source>
        <dbReference type="EMBL" id="MBB4964338.1"/>
    </source>
</evidence>
<evidence type="ECO:0000259" key="2">
    <source>
        <dbReference type="Pfam" id="PF08327"/>
    </source>
</evidence>
<dbReference type="InterPro" id="IPR023393">
    <property type="entry name" value="START-like_dom_sf"/>
</dbReference>
<evidence type="ECO:0000256" key="1">
    <source>
        <dbReference type="ARBA" id="ARBA00006817"/>
    </source>
</evidence>
<comment type="similarity">
    <text evidence="1">Belongs to the AHA1 family.</text>
</comment>
<dbReference type="SUPFAM" id="SSF55961">
    <property type="entry name" value="Bet v1-like"/>
    <property type="match status" value="2"/>
</dbReference>
<accession>A0A7W7WVA6</accession>
<dbReference type="InterPro" id="IPR013538">
    <property type="entry name" value="ASHA1/2-like_C"/>
</dbReference>
<evidence type="ECO:0000313" key="4">
    <source>
        <dbReference type="Proteomes" id="UP000542674"/>
    </source>
</evidence>
<name>A0A7W7WVA6_9PSEU</name>